<reference evidence="2 3" key="1">
    <citation type="submission" date="2017-04" db="EMBL/GenBank/DDBJ databases">
        <authorList>
            <person name="Varghese N."/>
            <person name="Submissions S."/>
        </authorList>
    </citation>
    <scope>NUCLEOTIDE SEQUENCE [LARGE SCALE GENOMIC DNA]</scope>
    <source>
        <strain evidence="2 3">J3</strain>
    </source>
</reference>
<evidence type="ECO:0008006" key="4">
    <source>
        <dbReference type="Google" id="ProtNLM"/>
    </source>
</evidence>
<evidence type="ECO:0000256" key="1">
    <source>
        <dbReference type="SAM" id="MobiDB-lite"/>
    </source>
</evidence>
<comment type="caution">
    <text evidence="2">The sequence shown here is derived from an EMBL/GenBank/DDBJ whole genome shotgun (WGS) entry which is preliminary data.</text>
</comment>
<accession>A0ABY1M9Y0</accession>
<dbReference type="Proteomes" id="UP000193566">
    <property type="component" value="Unassembled WGS sequence"/>
</dbReference>
<keyword evidence="3" id="KW-1185">Reference proteome</keyword>
<gene>
    <name evidence="2" type="ORF">SAMN02745947_02188</name>
</gene>
<evidence type="ECO:0000313" key="3">
    <source>
        <dbReference type="Proteomes" id="UP000193566"/>
    </source>
</evidence>
<evidence type="ECO:0000313" key="2">
    <source>
        <dbReference type="EMBL" id="SMG32826.1"/>
    </source>
</evidence>
<name>A0ABY1M9Y0_RHORH</name>
<feature type="compositionally biased region" description="Basic and acidic residues" evidence="1">
    <location>
        <begin position="1"/>
        <end position="19"/>
    </location>
</feature>
<protein>
    <recommendedName>
        <fullName evidence="4">N-acetyltransferase domain-containing protein</fullName>
    </recommendedName>
</protein>
<feature type="region of interest" description="Disordered" evidence="1">
    <location>
        <begin position="1"/>
        <end position="27"/>
    </location>
</feature>
<dbReference type="EMBL" id="FXAV01000004">
    <property type="protein sequence ID" value="SMG32826.1"/>
    <property type="molecule type" value="Genomic_DNA"/>
</dbReference>
<organism evidence="2 3">
    <name type="scientific">Rhodococcus rhodochrous J3</name>
    <dbReference type="NCBI Taxonomy" id="903528"/>
    <lineage>
        <taxon>Bacteria</taxon>
        <taxon>Bacillati</taxon>
        <taxon>Actinomycetota</taxon>
        <taxon>Actinomycetes</taxon>
        <taxon>Mycobacteriales</taxon>
        <taxon>Nocardiaceae</taxon>
        <taxon>Rhodococcus</taxon>
    </lineage>
</organism>
<proteinExistence type="predicted"/>
<sequence length="273" mass="30344">MPRFAERDLVGGRSADRGRKGPPVDPQPLFMRRTLDFWDEDSGYHFVAATPQGEPDLWVQFLDGARAAYRRFGAEGALEYESIRDGTSTSLFFAAVTTDGVVQGGSRAQGPYGSGRESHAFREWTDPGIRARIARILDAYVPHGLIEVKSTWVGSGAVRRHELSAGVARTLTYSMELLGTRYLVATSASTAVARWQEVGAEIVDEIPPCPYPDDRYRTHLIVWDVERCRSERRSRELEKLLASDAAPGFTYMSSLLPLRSLERGDLKESGGEM</sequence>